<evidence type="ECO:0000313" key="2">
    <source>
        <dbReference type="Proteomes" id="UP001556367"/>
    </source>
</evidence>
<dbReference type="Proteomes" id="UP001556367">
    <property type="component" value="Unassembled WGS sequence"/>
</dbReference>
<gene>
    <name evidence="1" type="ORF">HGRIS_003075</name>
</gene>
<comment type="caution">
    <text evidence="1">The sequence shown here is derived from an EMBL/GenBank/DDBJ whole genome shotgun (WGS) entry which is preliminary data.</text>
</comment>
<dbReference type="EMBL" id="JASNQZ010000006">
    <property type="protein sequence ID" value="KAL0956972.1"/>
    <property type="molecule type" value="Genomic_DNA"/>
</dbReference>
<proteinExistence type="predicted"/>
<organism evidence="1 2">
    <name type="scientific">Hohenbuehelia grisea</name>
    <dbReference type="NCBI Taxonomy" id="104357"/>
    <lineage>
        <taxon>Eukaryota</taxon>
        <taxon>Fungi</taxon>
        <taxon>Dikarya</taxon>
        <taxon>Basidiomycota</taxon>
        <taxon>Agaricomycotina</taxon>
        <taxon>Agaricomycetes</taxon>
        <taxon>Agaricomycetidae</taxon>
        <taxon>Agaricales</taxon>
        <taxon>Pleurotineae</taxon>
        <taxon>Pleurotaceae</taxon>
        <taxon>Hohenbuehelia</taxon>
    </lineage>
</organism>
<reference evidence="2" key="1">
    <citation type="submission" date="2024-06" db="EMBL/GenBank/DDBJ databases">
        <title>Multi-omics analyses provide insights into the biosynthesis of the anticancer antibiotic pleurotin in Hohenbuehelia grisea.</title>
        <authorList>
            <person name="Weaver J.A."/>
            <person name="Alberti F."/>
        </authorList>
    </citation>
    <scope>NUCLEOTIDE SEQUENCE [LARGE SCALE GENOMIC DNA]</scope>
    <source>
        <strain evidence="2">T-177</strain>
    </source>
</reference>
<keyword evidence="2" id="KW-1185">Reference proteome</keyword>
<sequence>MPSDTDDPIDARVNAAVQRALEQSAALQPKQIIKETVTTLDAEPMLKVFRDLLNPHTQCMDPQVIVTCRGEKRAFGRKSLKDMGYSRAASVFVDRFSKRDDWVEGSGSWMSSRTPPVVNMLASFCRPPTEEHTSGSPSSPPLHVDSTGWEDCIGNIKELEIILERQSPN</sequence>
<accession>A0ABR3JNR6</accession>
<evidence type="ECO:0008006" key="3">
    <source>
        <dbReference type="Google" id="ProtNLM"/>
    </source>
</evidence>
<evidence type="ECO:0000313" key="1">
    <source>
        <dbReference type="EMBL" id="KAL0956972.1"/>
    </source>
</evidence>
<name>A0ABR3JNR6_9AGAR</name>
<protein>
    <recommendedName>
        <fullName evidence="3">Rhodanese domain-containing protein</fullName>
    </recommendedName>
</protein>